<dbReference type="AlphaFoldDB" id="A0A923LY43"/>
<sequence length="101" mass="11682">MEDIIDDVVNNLSEELEKTFTDLKQEKQSFEDFGITFEEKAFYDILVAVAENMALKSSFRKIPISSWLKRFRYLLATNLSTLTGRIVSMLRMSSMLMLPSC</sequence>
<protein>
    <submittedName>
        <fullName evidence="1">DUF3387 domain-containing protein</fullName>
    </submittedName>
</protein>
<name>A0A923LY43_9FIRM</name>
<accession>A0A923LY43</accession>
<evidence type="ECO:0000313" key="2">
    <source>
        <dbReference type="Proteomes" id="UP000606499"/>
    </source>
</evidence>
<comment type="caution">
    <text evidence="1">The sequence shown here is derived from an EMBL/GenBank/DDBJ whole genome shotgun (WGS) entry which is preliminary data.</text>
</comment>
<dbReference type="Proteomes" id="UP000606499">
    <property type="component" value="Unassembled WGS sequence"/>
</dbReference>
<reference evidence="1" key="1">
    <citation type="submission" date="2020-08" db="EMBL/GenBank/DDBJ databases">
        <title>Genome public.</title>
        <authorList>
            <person name="Liu C."/>
            <person name="Sun Q."/>
        </authorList>
    </citation>
    <scope>NUCLEOTIDE SEQUENCE</scope>
    <source>
        <strain evidence="1">NSJ-28</strain>
    </source>
</reference>
<organism evidence="1 2">
    <name type="scientific">Agathobaculum faecis</name>
    <dbReference type="NCBI Taxonomy" id="2763013"/>
    <lineage>
        <taxon>Bacteria</taxon>
        <taxon>Bacillati</taxon>
        <taxon>Bacillota</taxon>
        <taxon>Clostridia</taxon>
        <taxon>Eubacteriales</taxon>
        <taxon>Butyricicoccaceae</taxon>
        <taxon>Agathobaculum</taxon>
    </lineage>
</organism>
<proteinExistence type="predicted"/>
<dbReference type="EMBL" id="JACOPL010000015">
    <property type="protein sequence ID" value="MBC5726407.1"/>
    <property type="molecule type" value="Genomic_DNA"/>
</dbReference>
<keyword evidence="2" id="KW-1185">Reference proteome</keyword>
<evidence type="ECO:0000313" key="1">
    <source>
        <dbReference type="EMBL" id="MBC5726407.1"/>
    </source>
</evidence>
<gene>
    <name evidence="1" type="ORF">H8S45_13180</name>
</gene>